<dbReference type="InterPro" id="IPR005828">
    <property type="entry name" value="MFS_sugar_transport-like"/>
</dbReference>
<dbReference type="Pfam" id="PF00083">
    <property type="entry name" value="Sugar_tr"/>
    <property type="match status" value="2"/>
</dbReference>
<sequence>MVVTASSGQHALSQRRAQLAGPSGVKGLLSNLRIFAIAIFASLGGFVYGYNQGMFGQILNMTSFSATVHPDSITNPTSRGLLTAILELGAWVGVLINGILADRLGRKLATVCGVIVFLLGVIVQACAKGPSYILGGRFVTGMGVGTLSMIVPLYNAELAPAELRGSLVALQQLAITFGIMVSYWIGYGTNYIGGTGASQSNAAWLVPICIQILPALALGIGILFMPPRYNSTPMCTSKVFLTPLSPRWLMTKGREEESLAVISRIRSLPSDNELVQLEYLEVKAQHRFEVETSAARFPQYHAPGLTNQIKLGFQEYVSLLTNRSLFKRVVVAVFIMVFQQWSGVNAILYYAAFIFKDLGLTGNTTSLLASGVGGILMFLATIPAVLYIDQLGRKPVLIVGAIGMGISHIIVAALYGSFSKDWAAHKAAGWVAVVFVWIYEINFGYSWGPAAWIVVAEIFPLGFRAKGISIGASSNWLNNFAVINFPSLPFLVLSINNDQIGQATPPMVSSMTYGTFIFFGLICFISALFIYFAVPETKNLTLEEMDEVFGDEAGNAIEDRNRLLQIYTELGLFSDGVVEEKAVPSSENVEVEP</sequence>
<dbReference type="PROSITE" id="PS00216">
    <property type="entry name" value="SUGAR_TRANSPORT_1"/>
    <property type="match status" value="1"/>
</dbReference>
<reference evidence="9" key="1">
    <citation type="submission" date="2022-12" db="EMBL/GenBank/DDBJ databases">
        <authorList>
            <person name="Petersen C."/>
        </authorList>
    </citation>
    <scope>NUCLEOTIDE SEQUENCE</scope>
    <source>
        <strain evidence="9">IBT 15544</strain>
    </source>
</reference>
<dbReference type="PRINTS" id="PR00171">
    <property type="entry name" value="SUGRTRNSPORT"/>
</dbReference>
<feature type="transmembrane region" description="Helical" evidence="7">
    <location>
        <begin position="395"/>
        <end position="415"/>
    </location>
</feature>
<keyword evidence="4 7" id="KW-0812">Transmembrane</keyword>
<comment type="subcellular location">
    <subcellularLocation>
        <location evidence="1">Membrane</location>
        <topology evidence="1">Multi-pass membrane protein</topology>
    </subcellularLocation>
</comment>
<evidence type="ECO:0000256" key="6">
    <source>
        <dbReference type="ARBA" id="ARBA00023136"/>
    </source>
</evidence>
<name>A0A9W9JGH6_9EURO</name>
<dbReference type="Proteomes" id="UP001150904">
    <property type="component" value="Unassembled WGS sequence"/>
</dbReference>
<keyword evidence="3" id="KW-0813">Transport</keyword>
<dbReference type="InterPro" id="IPR020846">
    <property type="entry name" value="MFS_dom"/>
</dbReference>
<dbReference type="PROSITE" id="PS00217">
    <property type="entry name" value="SUGAR_TRANSPORT_2"/>
    <property type="match status" value="1"/>
</dbReference>
<dbReference type="AlphaFoldDB" id="A0A9W9JGH6"/>
<feature type="transmembrane region" description="Helical" evidence="7">
    <location>
        <begin position="32"/>
        <end position="50"/>
    </location>
</feature>
<dbReference type="RefSeq" id="XP_058304993.1">
    <property type="nucleotide sequence ID" value="XM_058455005.1"/>
</dbReference>
<dbReference type="InterPro" id="IPR003663">
    <property type="entry name" value="Sugar/inositol_transpt"/>
</dbReference>
<gene>
    <name evidence="9" type="ORF">N7498_007943</name>
</gene>
<protein>
    <recommendedName>
        <fullName evidence="8">Major facilitator superfamily (MFS) profile domain-containing protein</fullName>
    </recommendedName>
</protein>
<evidence type="ECO:0000313" key="10">
    <source>
        <dbReference type="Proteomes" id="UP001150904"/>
    </source>
</evidence>
<feature type="transmembrane region" description="Helical" evidence="7">
    <location>
        <begin position="329"/>
        <end position="355"/>
    </location>
</feature>
<evidence type="ECO:0000256" key="3">
    <source>
        <dbReference type="ARBA" id="ARBA00022448"/>
    </source>
</evidence>
<feature type="transmembrane region" description="Helical" evidence="7">
    <location>
        <begin position="367"/>
        <end position="388"/>
    </location>
</feature>
<dbReference type="OrthoDB" id="8120565at2759"/>
<dbReference type="PANTHER" id="PTHR48022:SF2">
    <property type="entry name" value="PLASTIDIC GLUCOSE TRANSPORTER 4"/>
    <property type="match status" value="1"/>
</dbReference>
<evidence type="ECO:0000256" key="2">
    <source>
        <dbReference type="ARBA" id="ARBA00010992"/>
    </source>
</evidence>
<feature type="transmembrane region" description="Helical" evidence="7">
    <location>
        <begin position="131"/>
        <end position="154"/>
    </location>
</feature>
<dbReference type="Gene3D" id="1.20.1250.20">
    <property type="entry name" value="MFS general substrate transporter like domains"/>
    <property type="match status" value="2"/>
</dbReference>
<feature type="transmembrane region" description="Helical" evidence="7">
    <location>
        <begin position="166"/>
        <end position="185"/>
    </location>
</feature>
<evidence type="ECO:0000313" key="9">
    <source>
        <dbReference type="EMBL" id="KAJ5194505.1"/>
    </source>
</evidence>
<feature type="transmembrane region" description="Helical" evidence="7">
    <location>
        <begin position="108"/>
        <end position="125"/>
    </location>
</feature>
<dbReference type="GO" id="GO:0016020">
    <property type="term" value="C:membrane"/>
    <property type="evidence" value="ECO:0007669"/>
    <property type="project" value="UniProtKB-SubCell"/>
</dbReference>
<proteinExistence type="inferred from homology"/>
<feature type="transmembrane region" description="Helical" evidence="7">
    <location>
        <begin position="515"/>
        <end position="534"/>
    </location>
</feature>
<feature type="transmembrane region" description="Helical" evidence="7">
    <location>
        <begin position="476"/>
        <end position="495"/>
    </location>
</feature>
<dbReference type="FunFam" id="1.20.1250.20:FF:000026">
    <property type="entry name" value="MFS quinate transporter QutD"/>
    <property type="match status" value="1"/>
</dbReference>
<evidence type="ECO:0000259" key="8">
    <source>
        <dbReference type="PROSITE" id="PS50850"/>
    </source>
</evidence>
<keyword evidence="5 7" id="KW-1133">Transmembrane helix</keyword>
<organism evidence="9 10">
    <name type="scientific">Penicillium cinerascens</name>
    <dbReference type="NCBI Taxonomy" id="70096"/>
    <lineage>
        <taxon>Eukaryota</taxon>
        <taxon>Fungi</taxon>
        <taxon>Dikarya</taxon>
        <taxon>Ascomycota</taxon>
        <taxon>Pezizomycotina</taxon>
        <taxon>Eurotiomycetes</taxon>
        <taxon>Eurotiomycetidae</taxon>
        <taxon>Eurotiales</taxon>
        <taxon>Aspergillaceae</taxon>
        <taxon>Penicillium</taxon>
    </lineage>
</organism>
<keyword evidence="6 7" id="KW-0472">Membrane</keyword>
<dbReference type="InterPro" id="IPR005829">
    <property type="entry name" value="Sugar_transporter_CS"/>
</dbReference>
<dbReference type="SUPFAM" id="SSF103473">
    <property type="entry name" value="MFS general substrate transporter"/>
    <property type="match status" value="1"/>
</dbReference>
<feature type="transmembrane region" description="Helical" evidence="7">
    <location>
        <begin position="80"/>
        <end position="101"/>
    </location>
</feature>
<dbReference type="InterPro" id="IPR050360">
    <property type="entry name" value="MFS_Sugar_Transporters"/>
</dbReference>
<evidence type="ECO:0000256" key="4">
    <source>
        <dbReference type="ARBA" id="ARBA00022692"/>
    </source>
</evidence>
<reference evidence="9" key="2">
    <citation type="journal article" date="2023" name="IMA Fungus">
        <title>Comparative genomic study of the Penicillium genus elucidates a diverse pangenome and 15 lateral gene transfer events.</title>
        <authorList>
            <person name="Petersen C."/>
            <person name="Sorensen T."/>
            <person name="Nielsen M.R."/>
            <person name="Sondergaard T.E."/>
            <person name="Sorensen J.L."/>
            <person name="Fitzpatrick D.A."/>
            <person name="Frisvad J.C."/>
            <person name="Nielsen K.L."/>
        </authorList>
    </citation>
    <scope>NUCLEOTIDE SEQUENCE</scope>
    <source>
        <strain evidence="9">IBT 15544</strain>
    </source>
</reference>
<feature type="domain" description="Major facilitator superfamily (MFS) profile" evidence="8">
    <location>
        <begin position="37"/>
        <end position="538"/>
    </location>
</feature>
<evidence type="ECO:0000256" key="5">
    <source>
        <dbReference type="ARBA" id="ARBA00022989"/>
    </source>
</evidence>
<comment type="caution">
    <text evidence="9">The sequence shown here is derived from an EMBL/GenBank/DDBJ whole genome shotgun (WGS) entry which is preliminary data.</text>
</comment>
<keyword evidence="10" id="KW-1185">Reference proteome</keyword>
<comment type="similarity">
    <text evidence="2">Belongs to the major facilitator superfamily. Sugar transporter (TC 2.A.1.1) family.</text>
</comment>
<feature type="transmembrane region" description="Helical" evidence="7">
    <location>
        <begin position="427"/>
        <end position="455"/>
    </location>
</feature>
<accession>A0A9W9JGH6</accession>
<dbReference type="GO" id="GO:0005351">
    <property type="term" value="F:carbohydrate:proton symporter activity"/>
    <property type="evidence" value="ECO:0007669"/>
    <property type="project" value="TreeGrafter"/>
</dbReference>
<dbReference type="PROSITE" id="PS50850">
    <property type="entry name" value="MFS"/>
    <property type="match status" value="1"/>
</dbReference>
<dbReference type="InterPro" id="IPR036259">
    <property type="entry name" value="MFS_trans_sf"/>
</dbReference>
<feature type="transmembrane region" description="Helical" evidence="7">
    <location>
        <begin position="205"/>
        <end position="224"/>
    </location>
</feature>
<dbReference type="PANTHER" id="PTHR48022">
    <property type="entry name" value="PLASTIDIC GLUCOSE TRANSPORTER 4"/>
    <property type="match status" value="1"/>
</dbReference>
<dbReference type="GeneID" id="83182306"/>
<dbReference type="EMBL" id="JAPQKR010000015">
    <property type="protein sequence ID" value="KAJ5194505.1"/>
    <property type="molecule type" value="Genomic_DNA"/>
</dbReference>
<evidence type="ECO:0000256" key="1">
    <source>
        <dbReference type="ARBA" id="ARBA00004141"/>
    </source>
</evidence>
<evidence type="ECO:0000256" key="7">
    <source>
        <dbReference type="SAM" id="Phobius"/>
    </source>
</evidence>